<dbReference type="Gramene" id="OMO60079">
    <property type="protein sequence ID" value="OMO60079"/>
    <property type="gene ID" value="CCACVL1_24411"/>
</dbReference>
<comment type="caution">
    <text evidence="1">The sequence shown here is derived from an EMBL/GenBank/DDBJ whole genome shotgun (WGS) entry which is preliminary data.</text>
</comment>
<evidence type="ECO:0000313" key="2">
    <source>
        <dbReference type="Proteomes" id="UP000188268"/>
    </source>
</evidence>
<feature type="non-terminal residue" evidence="1">
    <location>
        <position position="1"/>
    </location>
</feature>
<gene>
    <name evidence="1" type="ORF">CCACVL1_24411</name>
</gene>
<reference evidence="1 2" key="1">
    <citation type="submission" date="2013-09" db="EMBL/GenBank/DDBJ databases">
        <title>Corchorus capsularis genome sequencing.</title>
        <authorList>
            <person name="Alam M."/>
            <person name="Haque M.S."/>
            <person name="Islam M.S."/>
            <person name="Emdad E.M."/>
            <person name="Islam M.M."/>
            <person name="Ahmed B."/>
            <person name="Halim A."/>
            <person name="Hossen Q.M.M."/>
            <person name="Hossain M.Z."/>
            <person name="Ahmed R."/>
            <person name="Khan M.M."/>
            <person name="Islam R."/>
            <person name="Rashid M.M."/>
            <person name="Khan S.A."/>
            <person name="Rahman M.S."/>
            <person name="Alam M."/>
        </authorList>
    </citation>
    <scope>NUCLEOTIDE SEQUENCE [LARGE SCALE GENOMIC DNA]</scope>
    <source>
        <strain evidence="2">cv. CVL-1</strain>
        <tissue evidence="1">Whole seedling</tissue>
    </source>
</reference>
<dbReference type="Proteomes" id="UP000188268">
    <property type="component" value="Unassembled WGS sequence"/>
</dbReference>
<accession>A0A1R3GPU6</accession>
<name>A0A1R3GPU6_COCAP</name>
<keyword evidence="2" id="KW-1185">Reference proteome</keyword>
<dbReference type="AlphaFoldDB" id="A0A1R3GPU6"/>
<protein>
    <submittedName>
        <fullName evidence="1">Uncharacterized protein</fullName>
    </submittedName>
</protein>
<dbReference type="EMBL" id="AWWV01013772">
    <property type="protein sequence ID" value="OMO60079.1"/>
    <property type="molecule type" value="Genomic_DNA"/>
</dbReference>
<proteinExistence type="predicted"/>
<evidence type="ECO:0000313" key="1">
    <source>
        <dbReference type="EMBL" id="OMO60079.1"/>
    </source>
</evidence>
<organism evidence="1 2">
    <name type="scientific">Corchorus capsularis</name>
    <name type="common">Jute</name>
    <dbReference type="NCBI Taxonomy" id="210143"/>
    <lineage>
        <taxon>Eukaryota</taxon>
        <taxon>Viridiplantae</taxon>
        <taxon>Streptophyta</taxon>
        <taxon>Embryophyta</taxon>
        <taxon>Tracheophyta</taxon>
        <taxon>Spermatophyta</taxon>
        <taxon>Magnoliopsida</taxon>
        <taxon>eudicotyledons</taxon>
        <taxon>Gunneridae</taxon>
        <taxon>Pentapetalae</taxon>
        <taxon>rosids</taxon>
        <taxon>malvids</taxon>
        <taxon>Malvales</taxon>
        <taxon>Malvaceae</taxon>
        <taxon>Grewioideae</taxon>
        <taxon>Apeibeae</taxon>
        <taxon>Corchorus</taxon>
    </lineage>
</organism>
<sequence>EGYREVIPAKIKEPKLGKTWTCGNLSKKFVA</sequence>